<evidence type="ECO:0000256" key="1">
    <source>
        <dbReference type="SAM" id="Phobius"/>
    </source>
</evidence>
<dbReference type="GO" id="GO:0016020">
    <property type="term" value="C:membrane"/>
    <property type="evidence" value="ECO:0007669"/>
    <property type="project" value="InterPro"/>
</dbReference>
<proteinExistence type="predicted"/>
<sequence length="365" mass="41823">MLTYTTPLFNSKNKYAKAIWLIGFWFAYMVYESFAVAMATGSSSRIIFYLLHYPVNILLFFLHAFVILPLALKDKKQVFWKLPLLICIELSLFLTVKYFTDHLIAVIFKDLGGAKIVIDERFIYGGIWRSIYFISFASGYYYLKFYLKERDKRESLEKQALLDELKARDAQIELNNARNAFLRAQINPHFLFNTLNFIYSKIHKTDPAAGKTLSVLARLMRYALRSGSELAAMNLGEELGQAKLLLDLYKISKEEEKTEFVFKIEKGVENVGFIPLVILTLMENMFKHGDLSQKSHPGTLEISKVGGNLKIKTSNLFSAELNELSNHNGLNNISQRLVLSYGTAAEMKYFINHGYFCVEITAPIS</sequence>
<feature type="transmembrane region" description="Helical" evidence="1">
    <location>
        <begin position="46"/>
        <end position="71"/>
    </location>
</feature>
<feature type="transmembrane region" description="Helical" evidence="1">
    <location>
        <begin position="78"/>
        <end position="99"/>
    </location>
</feature>
<dbReference type="STRING" id="687842.ASU31_00390"/>
<protein>
    <recommendedName>
        <fullName evidence="2">Signal transduction histidine kinase internal region domain-containing protein</fullName>
    </recommendedName>
</protein>
<reference evidence="3 4" key="1">
    <citation type="submission" date="2015-11" db="EMBL/GenBank/DDBJ databases">
        <title>Sequence of Pedobacter ginsenosidimutans.</title>
        <authorList>
            <person name="Carson E."/>
            <person name="Keyser V."/>
            <person name="Newman J."/>
            <person name="Miller J."/>
        </authorList>
    </citation>
    <scope>NUCLEOTIDE SEQUENCE [LARGE SCALE GENOMIC DNA]</scope>
    <source>
        <strain evidence="3 4">KACC 14530</strain>
    </source>
</reference>
<dbReference type="InterPro" id="IPR050640">
    <property type="entry name" value="Bact_2-comp_sensor_kinase"/>
</dbReference>
<feature type="domain" description="Signal transduction histidine kinase internal region" evidence="2">
    <location>
        <begin position="180"/>
        <end position="253"/>
    </location>
</feature>
<dbReference type="Proteomes" id="UP000051950">
    <property type="component" value="Unassembled WGS sequence"/>
</dbReference>
<evidence type="ECO:0000259" key="2">
    <source>
        <dbReference type="Pfam" id="PF06580"/>
    </source>
</evidence>
<keyword evidence="1" id="KW-1133">Transmembrane helix</keyword>
<name>A0A0T5VVF7_9SPHI</name>
<dbReference type="Pfam" id="PF06580">
    <property type="entry name" value="His_kinase"/>
    <property type="match status" value="1"/>
</dbReference>
<accession>A0A0T5VVF7</accession>
<evidence type="ECO:0000313" key="4">
    <source>
        <dbReference type="Proteomes" id="UP000051950"/>
    </source>
</evidence>
<keyword evidence="4" id="KW-1185">Reference proteome</keyword>
<organism evidence="3 4">
    <name type="scientific">Pedobacter ginsenosidimutans</name>
    <dbReference type="NCBI Taxonomy" id="687842"/>
    <lineage>
        <taxon>Bacteria</taxon>
        <taxon>Pseudomonadati</taxon>
        <taxon>Bacteroidota</taxon>
        <taxon>Sphingobacteriia</taxon>
        <taxon>Sphingobacteriales</taxon>
        <taxon>Sphingobacteriaceae</taxon>
        <taxon>Pedobacter</taxon>
    </lineage>
</organism>
<dbReference type="EMBL" id="LMZQ01000001">
    <property type="protein sequence ID" value="KRT17792.1"/>
    <property type="molecule type" value="Genomic_DNA"/>
</dbReference>
<comment type="caution">
    <text evidence="3">The sequence shown here is derived from an EMBL/GenBank/DDBJ whole genome shotgun (WGS) entry which is preliminary data.</text>
</comment>
<dbReference type="PANTHER" id="PTHR34220:SF7">
    <property type="entry name" value="SENSOR HISTIDINE KINASE YPDA"/>
    <property type="match status" value="1"/>
</dbReference>
<evidence type="ECO:0000313" key="3">
    <source>
        <dbReference type="EMBL" id="KRT17792.1"/>
    </source>
</evidence>
<feature type="transmembrane region" description="Helical" evidence="1">
    <location>
        <begin position="122"/>
        <end position="143"/>
    </location>
</feature>
<keyword evidence="1" id="KW-0812">Transmembrane</keyword>
<dbReference type="AlphaFoldDB" id="A0A0T5VVF7"/>
<dbReference type="OrthoDB" id="752505at2"/>
<keyword evidence="1" id="KW-0472">Membrane</keyword>
<gene>
    <name evidence="3" type="ORF">ASU31_00390</name>
</gene>
<feature type="transmembrane region" description="Helical" evidence="1">
    <location>
        <begin position="18"/>
        <end position="40"/>
    </location>
</feature>
<dbReference type="GO" id="GO:0000155">
    <property type="term" value="F:phosphorelay sensor kinase activity"/>
    <property type="evidence" value="ECO:0007669"/>
    <property type="project" value="InterPro"/>
</dbReference>
<dbReference type="PANTHER" id="PTHR34220">
    <property type="entry name" value="SENSOR HISTIDINE KINASE YPDA"/>
    <property type="match status" value="1"/>
</dbReference>
<dbReference type="InterPro" id="IPR010559">
    <property type="entry name" value="Sig_transdc_His_kin_internal"/>
</dbReference>